<gene>
    <name evidence="1" type="ORF">L1049_015597</name>
</gene>
<comment type="caution">
    <text evidence="1">The sequence shown here is derived from an EMBL/GenBank/DDBJ whole genome shotgun (WGS) entry which is preliminary data.</text>
</comment>
<dbReference type="EMBL" id="JBBPBK010000004">
    <property type="protein sequence ID" value="KAK9287186.1"/>
    <property type="molecule type" value="Genomic_DNA"/>
</dbReference>
<dbReference type="AlphaFoldDB" id="A0AAP0X2M4"/>
<evidence type="ECO:0000313" key="2">
    <source>
        <dbReference type="Proteomes" id="UP001415857"/>
    </source>
</evidence>
<accession>A0AAP0X2M4</accession>
<keyword evidence="2" id="KW-1185">Reference proteome</keyword>
<name>A0AAP0X2M4_LIQFO</name>
<reference evidence="1 2" key="1">
    <citation type="journal article" date="2024" name="Plant J.">
        <title>Genome sequences and population genomics reveal climatic adaptation and genomic divergence between two closely related sweetgum species.</title>
        <authorList>
            <person name="Xu W.Q."/>
            <person name="Ren C.Q."/>
            <person name="Zhang X.Y."/>
            <person name="Comes H.P."/>
            <person name="Liu X.H."/>
            <person name="Li Y.G."/>
            <person name="Kettle C.J."/>
            <person name="Jalonen R."/>
            <person name="Gaisberger H."/>
            <person name="Ma Y.Z."/>
            <person name="Qiu Y.X."/>
        </authorList>
    </citation>
    <scope>NUCLEOTIDE SEQUENCE [LARGE SCALE GENOMIC DNA]</scope>
    <source>
        <strain evidence="1">Hangzhou</strain>
    </source>
</reference>
<organism evidence="1 2">
    <name type="scientific">Liquidambar formosana</name>
    <name type="common">Formosan gum</name>
    <dbReference type="NCBI Taxonomy" id="63359"/>
    <lineage>
        <taxon>Eukaryota</taxon>
        <taxon>Viridiplantae</taxon>
        <taxon>Streptophyta</taxon>
        <taxon>Embryophyta</taxon>
        <taxon>Tracheophyta</taxon>
        <taxon>Spermatophyta</taxon>
        <taxon>Magnoliopsida</taxon>
        <taxon>eudicotyledons</taxon>
        <taxon>Gunneridae</taxon>
        <taxon>Pentapetalae</taxon>
        <taxon>Saxifragales</taxon>
        <taxon>Altingiaceae</taxon>
        <taxon>Liquidambar</taxon>
    </lineage>
</organism>
<evidence type="ECO:0000313" key="1">
    <source>
        <dbReference type="EMBL" id="KAK9287186.1"/>
    </source>
</evidence>
<sequence length="99" mass="11369">MQKFSKHAHRILMFSFNTKQVYTPQIIDGIQNIPHLKVSLSTISYSKSVHIQVQMVLSKCNQRELMEFSPFPSISSNNLLCISHFINLLQITASQAFPF</sequence>
<dbReference type="Proteomes" id="UP001415857">
    <property type="component" value="Unassembled WGS sequence"/>
</dbReference>
<protein>
    <submittedName>
        <fullName evidence="1">Uncharacterized protein</fullName>
    </submittedName>
</protein>
<proteinExistence type="predicted"/>